<evidence type="ECO:0000256" key="1">
    <source>
        <dbReference type="SAM" id="MobiDB-lite"/>
    </source>
</evidence>
<evidence type="ECO:0000313" key="3">
    <source>
        <dbReference type="EMBL" id="GMF58921.1"/>
    </source>
</evidence>
<feature type="compositionally biased region" description="Polar residues" evidence="1">
    <location>
        <begin position="261"/>
        <end position="283"/>
    </location>
</feature>
<reference evidence="3" key="1">
    <citation type="submission" date="2023-04" db="EMBL/GenBank/DDBJ databases">
        <title>Phytophthora fragariaefolia NBRC 109709.</title>
        <authorList>
            <person name="Ichikawa N."/>
            <person name="Sato H."/>
            <person name="Tonouchi N."/>
        </authorList>
    </citation>
    <scope>NUCLEOTIDE SEQUENCE</scope>
    <source>
        <strain evidence="3">NBRC 109709</strain>
    </source>
</reference>
<dbReference type="AlphaFoldDB" id="A0A9W7D4G6"/>
<dbReference type="Pfam" id="PF20209">
    <property type="entry name" value="DUF6570"/>
    <property type="match status" value="1"/>
</dbReference>
<dbReference type="InterPro" id="IPR046700">
    <property type="entry name" value="DUF6570"/>
</dbReference>
<sequence length="326" mass="36792">MMAGIAFFAAIDAPFLRICGSCGELTKSKQYVIETFEPEVDRFAPLRNKAGKCEVIAEGVFTDQICGLKKIWLCKRCDKSLRERVVPKFCRASGFRIATVLSELAVLNRMEARLIGLGISFTTCVNLYSDGQEFTRGNSINYWNNAFDVVLDFPRPLSKCGIVYLKTLKAKSTKFFRVRPDLIRRTLCWLIDHNPLYKRVRISEKNLAALRQFDVETNMPTIILTEEESEALRSTENQVNAEATAPVEDEGEGSIQEQRRSNSSTATDASLSDQSDPMNITYGATDNEIRDTYDSVFDSTSSSILQQGKTYVFRQMQRATTTQSIR</sequence>
<name>A0A9W7D4G6_9STRA</name>
<proteinExistence type="predicted"/>
<evidence type="ECO:0000259" key="2">
    <source>
        <dbReference type="Pfam" id="PF20209"/>
    </source>
</evidence>
<comment type="caution">
    <text evidence="3">The sequence shown here is derived from an EMBL/GenBank/DDBJ whole genome shotgun (WGS) entry which is preliminary data.</text>
</comment>
<dbReference type="Proteomes" id="UP001165121">
    <property type="component" value="Unassembled WGS sequence"/>
</dbReference>
<organism evidence="3 4">
    <name type="scientific">Phytophthora fragariaefolia</name>
    <dbReference type="NCBI Taxonomy" id="1490495"/>
    <lineage>
        <taxon>Eukaryota</taxon>
        <taxon>Sar</taxon>
        <taxon>Stramenopiles</taxon>
        <taxon>Oomycota</taxon>
        <taxon>Peronosporomycetes</taxon>
        <taxon>Peronosporales</taxon>
        <taxon>Peronosporaceae</taxon>
        <taxon>Phytophthora</taxon>
    </lineage>
</organism>
<accession>A0A9W7D4G6</accession>
<feature type="compositionally biased region" description="Polar residues" evidence="1">
    <location>
        <begin position="232"/>
        <end position="241"/>
    </location>
</feature>
<gene>
    <name evidence="3" type="ORF">Pfra01_002541700</name>
</gene>
<feature type="region of interest" description="Disordered" evidence="1">
    <location>
        <begin position="228"/>
        <end position="283"/>
    </location>
</feature>
<protein>
    <submittedName>
        <fullName evidence="3">Unnamed protein product</fullName>
    </submittedName>
</protein>
<evidence type="ECO:0000313" key="4">
    <source>
        <dbReference type="Proteomes" id="UP001165121"/>
    </source>
</evidence>
<dbReference type="EMBL" id="BSXT01004777">
    <property type="protein sequence ID" value="GMF58921.1"/>
    <property type="molecule type" value="Genomic_DNA"/>
</dbReference>
<dbReference type="OrthoDB" id="3257061at2759"/>
<keyword evidence="4" id="KW-1185">Reference proteome</keyword>
<feature type="domain" description="DUF6570" evidence="2">
    <location>
        <begin position="86"/>
        <end position="208"/>
    </location>
</feature>